<keyword evidence="1" id="KW-0732">Signal</keyword>
<dbReference type="AlphaFoldDB" id="A0A0J1GNB2"/>
<reference evidence="2 3" key="1">
    <citation type="submission" date="2015-05" db="EMBL/GenBank/DDBJ databases">
        <title>Photobacterium galathea sp. nov.</title>
        <authorList>
            <person name="Machado H."/>
            <person name="Gram L."/>
        </authorList>
    </citation>
    <scope>NUCLEOTIDE SEQUENCE [LARGE SCALE GENOMIC DNA]</scope>
    <source>
        <strain evidence="2 3">DSM 25995</strain>
    </source>
</reference>
<dbReference type="Proteomes" id="UP000036426">
    <property type="component" value="Unassembled WGS sequence"/>
</dbReference>
<accession>A0A0J1GNB2</accession>
<feature type="signal peptide" evidence="1">
    <location>
        <begin position="1"/>
        <end position="23"/>
    </location>
</feature>
<keyword evidence="3" id="KW-1185">Reference proteome</keyword>
<proteinExistence type="predicted"/>
<evidence type="ECO:0000313" key="3">
    <source>
        <dbReference type="Proteomes" id="UP000036426"/>
    </source>
</evidence>
<evidence type="ECO:0000256" key="1">
    <source>
        <dbReference type="SAM" id="SignalP"/>
    </source>
</evidence>
<gene>
    <name evidence="2" type="ORF">ABT58_10380</name>
</gene>
<comment type="caution">
    <text evidence="2">The sequence shown here is derived from an EMBL/GenBank/DDBJ whole genome shotgun (WGS) entry which is preliminary data.</text>
</comment>
<feature type="chain" id="PRO_5005252278" description="Lipocalin-like domain-containing protein" evidence="1">
    <location>
        <begin position="24"/>
        <end position="170"/>
    </location>
</feature>
<dbReference type="RefSeq" id="WP_047874336.1">
    <property type="nucleotide sequence ID" value="NZ_BMYC01000017.1"/>
</dbReference>
<evidence type="ECO:0008006" key="4">
    <source>
        <dbReference type="Google" id="ProtNLM"/>
    </source>
</evidence>
<protein>
    <recommendedName>
        <fullName evidence="4">Lipocalin-like domain-containing protein</fullName>
    </recommendedName>
</protein>
<dbReference type="EMBL" id="LDOV01000018">
    <property type="protein sequence ID" value="KLV00949.1"/>
    <property type="molecule type" value="Genomic_DNA"/>
</dbReference>
<dbReference type="PATRIC" id="fig|754436.4.peg.2201"/>
<name>A0A0J1GNB2_9GAMM</name>
<organism evidence="2 3">
    <name type="scientific">Photobacterium aphoticum</name>
    <dbReference type="NCBI Taxonomy" id="754436"/>
    <lineage>
        <taxon>Bacteria</taxon>
        <taxon>Pseudomonadati</taxon>
        <taxon>Pseudomonadota</taxon>
        <taxon>Gammaproteobacteria</taxon>
        <taxon>Vibrionales</taxon>
        <taxon>Vibrionaceae</taxon>
        <taxon>Photobacterium</taxon>
    </lineage>
</organism>
<dbReference type="OrthoDB" id="5868389at2"/>
<dbReference type="PROSITE" id="PS51257">
    <property type="entry name" value="PROKAR_LIPOPROTEIN"/>
    <property type="match status" value="1"/>
</dbReference>
<evidence type="ECO:0000313" key="2">
    <source>
        <dbReference type="EMBL" id="KLV00949.1"/>
    </source>
</evidence>
<sequence length="170" mass="18253">MKMIGLGIVVSALLMGCSTGSGTQSVEGETAKVANSETILGTWQCKFSVTNPDGSSMEFVSEDKYEENGKLSSIGVLSLDLKNTSVGKILEYSMSGDGGWHFSEEGKYLVTEANNVQVTNVSQTGFEDFIDIKSMFPVNVSVSTEILDFDGNKISLRVKSTGDTYSCNRA</sequence>